<evidence type="ECO:0000256" key="1">
    <source>
        <dbReference type="SAM" id="SignalP"/>
    </source>
</evidence>
<proteinExistence type="predicted"/>
<dbReference type="AlphaFoldDB" id="A0A8H8CI57"/>
<dbReference type="OrthoDB" id="5429515at2759"/>
<feature type="signal peptide" evidence="1">
    <location>
        <begin position="1"/>
        <end position="22"/>
    </location>
</feature>
<evidence type="ECO:0000313" key="2">
    <source>
        <dbReference type="EMBL" id="KAG5165875.1"/>
    </source>
</evidence>
<comment type="caution">
    <text evidence="2">The sequence shown here is derived from an EMBL/GenBank/DDBJ whole genome shotgun (WGS) entry which is preliminary data.</text>
</comment>
<name>A0A8H8CI57_PSICU</name>
<organism evidence="2">
    <name type="scientific">Psilocybe cubensis</name>
    <name type="common">Psychedelic mushroom</name>
    <name type="synonym">Stropharia cubensis</name>
    <dbReference type="NCBI Taxonomy" id="181762"/>
    <lineage>
        <taxon>Eukaryota</taxon>
        <taxon>Fungi</taxon>
        <taxon>Dikarya</taxon>
        <taxon>Basidiomycota</taxon>
        <taxon>Agaricomycotina</taxon>
        <taxon>Agaricomycetes</taxon>
        <taxon>Agaricomycetidae</taxon>
        <taxon>Agaricales</taxon>
        <taxon>Agaricineae</taxon>
        <taxon>Strophariaceae</taxon>
        <taxon>Psilocybe</taxon>
    </lineage>
</organism>
<dbReference type="EMBL" id="JAFIQS010000009">
    <property type="protein sequence ID" value="KAG5165875.1"/>
    <property type="molecule type" value="Genomic_DNA"/>
</dbReference>
<sequence length="114" mass="12082">MFFNKSFSALAVALLFSVSAQAATIVAYSGNTCNGNVGNTVPCDGSCRSFSGRHSLKISGGGPGNCVTVYNKAGCQHERFDQWTSFRLDSGVCRNINTGYGVESFRCSTDVCLS</sequence>
<keyword evidence="1" id="KW-0732">Signal</keyword>
<gene>
    <name evidence="2" type="ORF">JR316_009461</name>
</gene>
<reference evidence="2" key="1">
    <citation type="submission" date="2021-02" db="EMBL/GenBank/DDBJ databases">
        <title>Psilocybe cubensis genome.</title>
        <authorList>
            <person name="Mckernan K.J."/>
            <person name="Crawford S."/>
            <person name="Trippe A."/>
            <person name="Kane L.T."/>
            <person name="Mclaughlin S."/>
        </authorList>
    </citation>
    <scope>NUCLEOTIDE SEQUENCE [LARGE SCALE GENOMIC DNA]</scope>
    <source>
        <strain evidence="2">MGC-MH-2018</strain>
    </source>
</reference>
<feature type="chain" id="PRO_5034473382" evidence="1">
    <location>
        <begin position="23"/>
        <end position="114"/>
    </location>
</feature>
<protein>
    <submittedName>
        <fullName evidence="2">Uncharacterized protein</fullName>
    </submittedName>
</protein>
<accession>A0A8H8CI57</accession>